<keyword evidence="10 11" id="KW-0472">Membrane</keyword>
<keyword evidence="8 11" id="KW-1133">Transmembrane helix</keyword>
<dbReference type="RefSeq" id="WP_345864844.1">
    <property type="nucleotide sequence ID" value="NZ_JBDIMF010000004.1"/>
</dbReference>
<evidence type="ECO:0000256" key="10">
    <source>
        <dbReference type="ARBA" id="ARBA00023136"/>
    </source>
</evidence>
<dbReference type="Gene3D" id="1.10.287.130">
    <property type="match status" value="1"/>
</dbReference>
<dbReference type="PRINTS" id="PR00344">
    <property type="entry name" value="BCTRLSENSOR"/>
</dbReference>
<organism evidence="14 15">
    <name type="scientific">Sphingomonas qilianensis</name>
    <dbReference type="NCBI Taxonomy" id="1736690"/>
    <lineage>
        <taxon>Bacteria</taxon>
        <taxon>Pseudomonadati</taxon>
        <taxon>Pseudomonadota</taxon>
        <taxon>Alphaproteobacteria</taxon>
        <taxon>Sphingomonadales</taxon>
        <taxon>Sphingomonadaceae</taxon>
        <taxon>Sphingomonas</taxon>
    </lineage>
</organism>
<dbReference type="Gene3D" id="3.30.565.10">
    <property type="entry name" value="Histidine kinase-like ATPase, C-terminal domain"/>
    <property type="match status" value="1"/>
</dbReference>
<keyword evidence="4" id="KW-0597">Phosphoprotein</keyword>
<protein>
    <recommendedName>
        <fullName evidence="3">histidine kinase</fullName>
        <ecNumber evidence="3">2.7.13.3</ecNumber>
    </recommendedName>
</protein>
<reference evidence="14 15" key="1">
    <citation type="submission" date="2024-05" db="EMBL/GenBank/DDBJ databases">
        <authorList>
            <person name="Liu Q."/>
            <person name="Xin Y.-H."/>
        </authorList>
    </citation>
    <scope>NUCLEOTIDE SEQUENCE [LARGE SCALE GENOMIC DNA]</scope>
    <source>
        <strain evidence="14 15">CGMCC 1.15349</strain>
    </source>
</reference>
<dbReference type="InterPro" id="IPR050428">
    <property type="entry name" value="TCS_sensor_his_kinase"/>
</dbReference>
<evidence type="ECO:0000256" key="6">
    <source>
        <dbReference type="ARBA" id="ARBA00022692"/>
    </source>
</evidence>
<dbReference type="EMBL" id="JBDIMF010000004">
    <property type="protein sequence ID" value="MEN2786883.1"/>
    <property type="molecule type" value="Genomic_DNA"/>
</dbReference>
<evidence type="ECO:0000256" key="4">
    <source>
        <dbReference type="ARBA" id="ARBA00022553"/>
    </source>
</evidence>
<proteinExistence type="predicted"/>
<evidence type="ECO:0000256" key="9">
    <source>
        <dbReference type="ARBA" id="ARBA00023012"/>
    </source>
</evidence>
<dbReference type="InterPro" id="IPR036890">
    <property type="entry name" value="HATPase_C_sf"/>
</dbReference>
<comment type="subcellular location">
    <subcellularLocation>
        <location evidence="2">Membrane</location>
    </subcellularLocation>
</comment>
<dbReference type="InterPro" id="IPR003594">
    <property type="entry name" value="HATPase_dom"/>
</dbReference>
<dbReference type="EC" id="2.7.13.3" evidence="3"/>
<evidence type="ECO:0000256" key="7">
    <source>
        <dbReference type="ARBA" id="ARBA00022777"/>
    </source>
</evidence>
<keyword evidence="7 14" id="KW-0418">Kinase</keyword>
<keyword evidence="9" id="KW-0902">Two-component regulatory system</keyword>
<comment type="caution">
    <text evidence="14">The sequence shown here is derived from an EMBL/GenBank/DDBJ whole genome shotgun (WGS) entry which is preliminary data.</text>
</comment>
<accession>A0ABU9XSR7</accession>
<dbReference type="PROSITE" id="PS50885">
    <property type="entry name" value="HAMP"/>
    <property type="match status" value="1"/>
</dbReference>
<evidence type="ECO:0000256" key="1">
    <source>
        <dbReference type="ARBA" id="ARBA00000085"/>
    </source>
</evidence>
<dbReference type="InterPro" id="IPR004358">
    <property type="entry name" value="Sig_transdc_His_kin-like_C"/>
</dbReference>
<dbReference type="SMART" id="SM00387">
    <property type="entry name" value="HATPase_c"/>
    <property type="match status" value="1"/>
</dbReference>
<dbReference type="Pfam" id="PF00512">
    <property type="entry name" value="HisKA"/>
    <property type="match status" value="1"/>
</dbReference>
<dbReference type="SUPFAM" id="SSF47384">
    <property type="entry name" value="Homodimeric domain of signal transducing histidine kinase"/>
    <property type="match status" value="1"/>
</dbReference>
<evidence type="ECO:0000313" key="14">
    <source>
        <dbReference type="EMBL" id="MEN2786883.1"/>
    </source>
</evidence>
<sequence>MTQEPSITRRLTRSLAIVGGLGALLLLLVIGIEYRLSFNHLANGDAVQLALHELAEHVLLPMIVLIVPMALAGRWAIRRAMQPLRTAADEIDARADDVRGVRVAAASLPQEARPFADAINRTLERVDRAASMHEAFAADIAHELRTPLTLLSLELDRLQLPEAIPLREDVAQMRRLIDQLMLLAQVEADAAASMPPSRIDLVDLAGDVIARMAPLALDRAANLELAADAPVWTCGRREAIGAALRNLLENALRVTPPGGTILVRVAADGTMAVRDEGPGLDAASLAALVGRHRRADHASADGAGLGLAIVDRIMKAHGGTLSAAPEAREIRLGLPLSG</sequence>
<dbReference type="PROSITE" id="PS50109">
    <property type="entry name" value="HIS_KIN"/>
    <property type="match status" value="1"/>
</dbReference>
<comment type="catalytic activity">
    <reaction evidence="1">
        <text>ATP + protein L-histidine = ADP + protein N-phospho-L-histidine.</text>
        <dbReference type="EC" id="2.7.13.3"/>
    </reaction>
</comment>
<evidence type="ECO:0000259" key="13">
    <source>
        <dbReference type="PROSITE" id="PS50885"/>
    </source>
</evidence>
<dbReference type="Pfam" id="PF02518">
    <property type="entry name" value="HATPase_c"/>
    <property type="match status" value="1"/>
</dbReference>
<dbReference type="SUPFAM" id="SSF55874">
    <property type="entry name" value="ATPase domain of HSP90 chaperone/DNA topoisomerase II/histidine kinase"/>
    <property type="match status" value="1"/>
</dbReference>
<feature type="transmembrane region" description="Helical" evidence="11">
    <location>
        <begin position="58"/>
        <end position="77"/>
    </location>
</feature>
<evidence type="ECO:0000313" key="15">
    <source>
        <dbReference type="Proteomes" id="UP001404104"/>
    </source>
</evidence>
<dbReference type="SMART" id="SM00388">
    <property type="entry name" value="HisKA"/>
    <property type="match status" value="1"/>
</dbReference>
<dbReference type="PANTHER" id="PTHR45436">
    <property type="entry name" value="SENSOR HISTIDINE KINASE YKOH"/>
    <property type="match status" value="1"/>
</dbReference>
<evidence type="ECO:0000256" key="8">
    <source>
        <dbReference type="ARBA" id="ARBA00022989"/>
    </source>
</evidence>
<feature type="domain" description="Histidine kinase" evidence="12">
    <location>
        <begin position="139"/>
        <end position="338"/>
    </location>
</feature>
<dbReference type="Proteomes" id="UP001404104">
    <property type="component" value="Unassembled WGS sequence"/>
</dbReference>
<keyword evidence="5" id="KW-0808">Transferase</keyword>
<evidence type="ECO:0000256" key="11">
    <source>
        <dbReference type="SAM" id="Phobius"/>
    </source>
</evidence>
<dbReference type="GO" id="GO:0016301">
    <property type="term" value="F:kinase activity"/>
    <property type="evidence" value="ECO:0007669"/>
    <property type="project" value="UniProtKB-KW"/>
</dbReference>
<evidence type="ECO:0000256" key="2">
    <source>
        <dbReference type="ARBA" id="ARBA00004370"/>
    </source>
</evidence>
<dbReference type="InterPro" id="IPR003661">
    <property type="entry name" value="HisK_dim/P_dom"/>
</dbReference>
<gene>
    <name evidence="14" type="ORF">ABC969_10675</name>
</gene>
<name>A0ABU9XSR7_9SPHN</name>
<evidence type="ECO:0000256" key="3">
    <source>
        <dbReference type="ARBA" id="ARBA00012438"/>
    </source>
</evidence>
<feature type="transmembrane region" description="Helical" evidence="11">
    <location>
        <begin position="12"/>
        <end position="32"/>
    </location>
</feature>
<dbReference type="InterPro" id="IPR005467">
    <property type="entry name" value="His_kinase_dom"/>
</dbReference>
<keyword evidence="15" id="KW-1185">Reference proteome</keyword>
<keyword evidence="6 11" id="KW-0812">Transmembrane</keyword>
<dbReference type="CDD" id="cd00082">
    <property type="entry name" value="HisKA"/>
    <property type="match status" value="1"/>
</dbReference>
<dbReference type="InterPro" id="IPR003660">
    <property type="entry name" value="HAMP_dom"/>
</dbReference>
<dbReference type="InterPro" id="IPR036097">
    <property type="entry name" value="HisK_dim/P_sf"/>
</dbReference>
<evidence type="ECO:0000259" key="12">
    <source>
        <dbReference type="PROSITE" id="PS50109"/>
    </source>
</evidence>
<dbReference type="PANTHER" id="PTHR45436:SF5">
    <property type="entry name" value="SENSOR HISTIDINE KINASE TRCS"/>
    <property type="match status" value="1"/>
</dbReference>
<feature type="domain" description="HAMP" evidence="13">
    <location>
        <begin position="78"/>
        <end position="131"/>
    </location>
</feature>
<dbReference type="CDD" id="cd00075">
    <property type="entry name" value="HATPase"/>
    <property type="match status" value="1"/>
</dbReference>
<evidence type="ECO:0000256" key="5">
    <source>
        <dbReference type="ARBA" id="ARBA00022679"/>
    </source>
</evidence>